<evidence type="ECO:0000313" key="1">
    <source>
        <dbReference type="EMBL" id="KAF4383755.1"/>
    </source>
</evidence>
<dbReference type="EMBL" id="JAATIQ010000096">
    <property type="protein sequence ID" value="KAF4383755.1"/>
    <property type="molecule type" value="Genomic_DNA"/>
</dbReference>
<gene>
    <name evidence="1" type="ORF">G4B88_020077</name>
</gene>
<dbReference type="PANTHER" id="PTHR46067">
    <property type="entry name" value="ACYL-COA N-ACYLTRANSFERASES (NAT) SUPERFAMILY PROTEIN"/>
    <property type="match status" value="1"/>
</dbReference>
<dbReference type="SUPFAM" id="SSF55729">
    <property type="entry name" value="Acyl-CoA N-acyltransferases (Nat)"/>
    <property type="match status" value="1"/>
</dbReference>
<proteinExistence type="predicted"/>
<organism evidence="1 2">
    <name type="scientific">Cannabis sativa</name>
    <name type="common">Hemp</name>
    <name type="synonym">Marijuana</name>
    <dbReference type="NCBI Taxonomy" id="3483"/>
    <lineage>
        <taxon>Eukaryota</taxon>
        <taxon>Viridiplantae</taxon>
        <taxon>Streptophyta</taxon>
        <taxon>Embryophyta</taxon>
        <taxon>Tracheophyta</taxon>
        <taxon>Spermatophyta</taxon>
        <taxon>Magnoliopsida</taxon>
        <taxon>eudicotyledons</taxon>
        <taxon>Gunneridae</taxon>
        <taxon>Pentapetalae</taxon>
        <taxon>rosids</taxon>
        <taxon>fabids</taxon>
        <taxon>Rosales</taxon>
        <taxon>Cannabaceae</taxon>
        <taxon>Cannabis</taxon>
    </lineage>
</organism>
<keyword evidence="2" id="KW-1185">Reference proteome</keyword>
<sequence>MPRDGDDKLRAEIRSECKLWLKIENKASQRVLEKLGFQNDIVLRNYTINKGQLRDTVLYSLLSSDLMS</sequence>
<evidence type="ECO:0000313" key="2">
    <source>
        <dbReference type="Proteomes" id="UP000583929"/>
    </source>
</evidence>
<evidence type="ECO:0008006" key="3">
    <source>
        <dbReference type="Google" id="ProtNLM"/>
    </source>
</evidence>
<dbReference type="AlphaFoldDB" id="A0A7J6GLG5"/>
<dbReference type="Gene3D" id="3.40.630.30">
    <property type="match status" value="1"/>
</dbReference>
<dbReference type="PANTHER" id="PTHR46067:SF27">
    <property type="entry name" value="ACYL-COA N-ACYLTRANSFERASES (NAT) SUPERFAMILY PROTEIN"/>
    <property type="match status" value="1"/>
</dbReference>
<dbReference type="InterPro" id="IPR016181">
    <property type="entry name" value="Acyl_CoA_acyltransferase"/>
</dbReference>
<reference evidence="1 2" key="1">
    <citation type="journal article" date="2020" name="bioRxiv">
        <title>Sequence and annotation of 42 cannabis genomes reveals extensive copy number variation in cannabinoid synthesis and pathogen resistance genes.</title>
        <authorList>
            <person name="Mckernan K.J."/>
            <person name="Helbert Y."/>
            <person name="Kane L.T."/>
            <person name="Ebling H."/>
            <person name="Zhang L."/>
            <person name="Liu B."/>
            <person name="Eaton Z."/>
            <person name="Mclaughlin S."/>
            <person name="Kingan S."/>
            <person name="Baybayan P."/>
            <person name="Concepcion G."/>
            <person name="Jordan M."/>
            <person name="Riva A."/>
            <person name="Barbazuk W."/>
            <person name="Harkins T."/>
        </authorList>
    </citation>
    <scope>NUCLEOTIDE SEQUENCE [LARGE SCALE GENOMIC DNA]</scope>
    <source>
        <strain evidence="2">cv. Jamaican Lion 4</strain>
        <tissue evidence="1">Leaf</tissue>
    </source>
</reference>
<comment type="caution">
    <text evidence="1">The sequence shown here is derived from an EMBL/GenBank/DDBJ whole genome shotgun (WGS) entry which is preliminary data.</text>
</comment>
<dbReference type="Proteomes" id="UP000583929">
    <property type="component" value="Unassembled WGS sequence"/>
</dbReference>
<protein>
    <recommendedName>
        <fullName evidence="3">N-acetyltransferase domain-containing protein</fullName>
    </recommendedName>
</protein>
<name>A0A7J6GLG5_CANSA</name>
<accession>A0A7J6GLG5</accession>